<dbReference type="EMBL" id="JAFJYH010000084">
    <property type="protein sequence ID" value="KAG4420411.1"/>
    <property type="molecule type" value="Genomic_DNA"/>
</dbReference>
<dbReference type="PANTHER" id="PTHR39394:SF1">
    <property type="entry name" value="DNAJ HOMOLOGUE SUBFAMILY C MEMBER 28 CONSERVED DOMAIN-CONTAINING PROTEIN"/>
    <property type="match status" value="1"/>
</dbReference>
<dbReference type="SUPFAM" id="SSF57701">
    <property type="entry name" value="Zn2/Cys6 DNA-binding domain"/>
    <property type="match status" value="1"/>
</dbReference>
<feature type="domain" description="Zn(2)-C6 fungal-type" evidence="3">
    <location>
        <begin position="35"/>
        <end position="65"/>
    </location>
</feature>
<accession>A0A8H7TK55</accession>
<feature type="region of interest" description="Disordered" evidence="2">
    <location>
        <begin position="817"/>
        <end position="838"/>
    </location>
</feature>
<proteinExistence type="predicted"/>
<evidence type="ECO:0000256" key="1">
    <source>
        <dbReference type="ARBA" id="ARBA00023242"/>
    </source>
</evidence>
<dbReference type="SMART" id="SM00066">
    <property type="entry name" value="GAL4"/>
    <property type="match status" value="1"/>
</dbReference>
<dbReference type="InterPro" id="IPR001138">
    <property type="entry name" value="Zn2Cys6_DnaBD"/>
</dbReference>
<dbReference type="InterPro" id="IPR021858">
    <property type="entry name" value="Fun_TF"/>
</dbReference>
<feature type="region of interest" description="Disordered" evidence="2">
    <location>
        <begin position="85"/>
        <end position="136"/>
    </location>
</feature>
<comment type="caution">
    <text evidence="4">The sequence shown here is derived from an EMBL/GenBank/DDBJ whole genome shotgun (WGS) entry which is preliminary data.</text>
</comment>
<dbReference type="InterPro" id="IPR018961">
    <property type="entry name" value="DnaJ_homolog_subfam-C_membr-28"/>
</dbReference>
<feature type="region of interest" description="Disordered" evidence="2">
    <location>
        <begin position="576"/>
        <end position="610"/>
    </location>
</feature>
<dbReference type="PROSITE" id="PS00463">
    <property type="entry name" value="ZN2_CY6_FUNGAL_1"/>
    <property type="match status" value="1"/>
</dbReference>
<dbReference type="PANTHER" id="PTHR39394">
    <property type="entry name" value="YALI0E31793P"/>
    <property type="match status" value="1"/>
</dbReference>
<name>A0A8H7TK55_9HELO</name>
<dbReference type="Pfam" id="PF11951">
    <property type="entry name" value="Fungal_trans_2"/>
    <property type="match status" value="1"/>
</dbReference>
<dbReference type="CDD" id="cd00067">
    <property type="entry name" value="GAL4"/>
    <property type="match status" value="1"/>
</dbReference>
<evidence type="ECO:0000256" key="2">
    <source>
        <dbReference type="SAM" id="MobiDB-lite"/>
    </source>
</evidence>
<organism evidence="4 5">
    <name type="scientific">Cadophora malorum</name>
    <dbReference type="NCBI Taxonomy" id="108018"/>
    <lineage>
        <taxon>Eukaryota</taxon>
        <taxon>Fungi</taxon>
        <taxon>Dikarya</taxon>
        <taxon>Ascomycota</taxon>
        <taxon>Pezizomycotina</taxon>
        <taxon>Leotiomycetes</taxon>
        <taxon>Helotiales</taxon>
        <taxon>Ploettnerulaceae</taxon>
        <taxon>Cadophora</taxon>
    </lineage>
</organism>
<feature type="compositionally biased region" description="Low complexity" evidence="2">
    <location>
        <begin position="460"/>
        <end position="469"/>
    </location>
</feature>
<feature type="compositionally biased region" description="Low complexity" evidence="2">
    <location>
        <begin position="115"/>
        <end position="127"/>
    </location>
</feature>
<dbReference type="Pfam" id="PF09350">
    <property type="entry name" value="DJC28_CD"/>
    <property type="match status" value="1"/>
</dbReference>
<keyword evidence="5" id="KW-1185">Reference proteome</keyword>
<dbReference type="AlphaFoldDB" id="A0A8H7TK55"/>
<protein>
    <recommendedName>
        <fullName evidence="3">Zn(2)-C6 fungal-type domain-containing protein</fullName>
    </recommendedName>
</protein>
<dbReference type="OrthoDB" id="1922282at2759"/>
<dbReference type="InterPro" id="IPR036864">
    <property type="entry name" value="Zn2-C6_fun-type_DNA-bd_sf"/>
</dbReference>
<reference evidence="4" key="1">
    <citation type="submission" date="2021-02" db="EMBL/GenBank/DDBJ databases">
        <title>Genome sequence Cadophora malorum strain M34.</title>
        <authorList>
            <person name="Stefanovic E."/>
            <person name="Vu D."/>
            <person name="Scully C."/>
            <person name="Dijksterhuis J."/>
            <person name="Roader J."/>
            <person name="Houbraken J."/>
        </authorList>
    </citation>
    <scope>NUCLEOTIDE SEQUENCE</scope>
    <source>
        <strain evidence="4">M34</strain>
    </source>
</reference>
<sequence length="985" mass="110266">MSMESAQPGAIVAAAAEGAAQRVKPRRPHHKSRNGCVQCKARKIKCGEEKPTCKKCQSYGTECSFLQTHPLQRVVPSVPPQAIVSTFANPSSTPTGSREPTIQSMLSPDPNTTQSSSPAISSPFRRSSPPPSPESFSMQDLELLHFYTTTYSDNFFEDPKLIDMYRTTVVQLAFEYPFLMHEIMAVAALNLAMLRPQKRASYRHLSDTHAATGLSLFQAEISNLNEHNCHACLAFSSLIFTNAWASLDINKPSTLFFSPSGDQEDIEQIRWIKLQRGTKVLISSQWQSLVNGPLAAVFVPWKDLDPNRSDPLPGDEGRRFQELAESWSAAPEDKRNILDEALKQTRRIFSMLIEFPEQSKIEIIMTWLTIISDDYLELLEQKYPQAVLIVMYYCVVLQRLESVWWMKGKAENLLQTMIDVLGSGWERWTRWPIEKVFNRQDNAGKLNNENGHISIESKTRSPTSDSSSKAPQNNAIPEQGAMSRRLAEATEEALIEGGRAGRKAVEEAGFSEELKNKLLDRVETAKFRAENAAAFAEAGLSSKVGQGSRQIATGQAWTGDENSQDAMLRMLDDARKPLKPGLRGPAKIPSPVIDLRLSPKPKQRPGERLANARDKTSIYAISKDSQMSDKEREQMRRDLKERFGPGVGTMPNSFRGLAALANERIEDAIARGQFKNIPRGKGIVRDTRADNPFIDTTEYIMNKMIQRQDIVPPWIEKQQELVKTANIFRARLRNDWKRHAARTIASRGGSLEDQMRLADRYAEAESVYNPKKKSVEQIALPAKATSDPVLVNVVQEAPSISTENPPIRVSVETKEGVIASTEPSTDPTRSGHESSVETKNGVITAETTMPATPEIQLEQTPAPLPALFRIPSWEQAENSYLTLAVQNLNTLTRSYNLMAPDLAKKPYFSLERELRSCYADVAPQLSQAIKERAARPAKELVEKIGHRPGGVLERFASDKAVIYDSKKPLYGFKEFWSDLWGEKRV</sequence>
<evidence type="ECO:0000313" key="4">
    <source>
        <dbReference type="EMBL" id="KAG4420411.1"/>
    </source>
</evidence>
<dbReference type="PROSITE" id="PS50048">
    <property type="entry name" value="ZN2_CY6_FUNGAL_2"/>
    <property type="match status" value="1"/>
</dbReference>
<dbReference type="GO" id="GO:0000981">
    <property type="term" value="F:DNA-binding transcription factor activity, RNA polymerase II-specific"/>
    <property type="evidence" value="ECO:0007669"/>
    <property type="project" value="InterPro"/>
</dbReference>
<keyword evidence="1" id="KW-0539">Nucleus</keyword>
<dbReference type="GO" id="GO:0008270">
    <property type="term" value="F:zinc ion binding"/>
    <property type="evidence" value="ECO:0007669"/>
    <property type="project" value="InterPro"/>
</dbReference>
<evidence type="ECO:0000313" key="5">
    <source>
        <dbReference type="Proteomes" id="UP000664132"/>
    </source>
</evidence>
<feature type="compositionally biased region" description="Polar residues" evidence="2">
    <location>
        <begin position="85"/>
        <end position="114"/>
    </location>
</feature>
<dbReference type="Pfam" id="PF00172">
    <property type="entry name" value="Zn_clus"/>
    <property type="match status" value="1"/>
</dbReference>
<dbReference type="Proteomes" id="UP000664132">
    <property type="component" value="Unassembled WGS sequence"/>
</dbReference>
<evidence type="ECO:0000259" key="3">
    <source>
        <dbReference type="PROSITE" id="PS50048"/>
    </source>
</evidence>
<feature type="region of interest" description="Disordered" evidence="2">
    <location>
        <begin position="444"/>
        <end position="483"/>
    </location>
</feature>
<gene>
    <name evidence="4" type="ORF">IFR04_006427</name>
</gene>
<dbReference type="Gene3D" id="4.10.240.10">
    <property type="entry name" value="Zn(2)-C6 fungal-type DNA-binding domain"/>
    <property type="match status" value="1"/>
</dbReference>